<keyword evidence="1 11" id="KW-0645">Protease</keyword>
<feature type="binding site" evidence="11">
    <location>
        <position position="156"/>
    </location>
    <ligand>
        <name>Zn(2+)</name>
        <dbReference type="ChEBI" id="CHEBI:29105"/>
        <note>catalytic</note>
    </ligand>
</feature>
<feature type="domain" description="Peptidase M12A" evidence="14">
    <location>
        <begin position="55"/>
        <end position="259"/>
    </location>
</feature>
<dbReference type="PROSITE" id="PS50095">
    <property type="entry name" value="PLAT"/>
    <property type="match status" value="1"/>
</dbReference>
<evidence type="ECO:0000256" key="9">
    <source>
        <dbReference type="ARBA" id="ARBA00023180"/>
    </source>
</evidence>
<dbReference type="AlphaFoldDB" id="A0A7G7WYQ1"/>
<dbReference type="SMART" id="SM00235">
    <property type="entry name" value="ZnMc"/>
    <property type="match status" value="1"/>
</dbReference>
<feature type="domain" description="PLAT" evidence="13">
    <location>
        <begin position="268"/>
        <end position="387"/>
    </location>
</feature>
<keyword evidence="9" id="KW-0325">Glycoprotein</keyword>
<dbReference type="CDD" id="cd04280">
    <property type="entry name" value="ZnMc_astacin_like"/>
    <property type="match status" value="1"/>
</dbReference>
<proteinExistence type="evidence at transcript level"/>
<feature type="binding site" evidence="11">
    <location>
        <position position="160"/>
    </location>
    <ligand>
        <name>Zn(2+)</name>
        <dbReference type="ChEBI" id="CHEBI:29105"/>
        <note>catalytic</note>
    </ligand>
</feature>
<protein>
    <recommendedName>
        <fullName evidence="12">Metalloendopeptidase</fullName>
        <ecNumber evidence="12">3.4.24.-</ecNumber>
    </recommendedName>
</protein>
<dbReference type="PRINTS" id="PR00480">
    <property type="entry name" value="ASTACIN"/>
</dbReference>
<keyword evidence="2 11" id="KW-0479">Metal-binding</keyword>
<evidence type="ECO:0000259" key="14">
    <source>
        <dbReference type="PROSITE" id="PS51864"/>
    </source>
</evidence>
<dbReference type="InterPro" id="IPR001024">
    <property type="entry name" value="PLAT/LH2_dom"/>
</dbReference>
<reference evidence="15" key="1">
    <citation type="journal article" date="2020" name="Mar. Drugs">
        <title>Transcriptomic Analysis of Four Cerianthid (Cnidaria, Ceriantharia) Venoms.</title>
        <authorList>
            <person name="Klompen A.M.L."/>
            <person name="Macrander J."/>
            <person name="Reitzel A.M."/>
            <person name="Stampar S.N."/>
        </authorList>
    </citation>
    <scope>NUCLEOTIDE SEQUENCE</scope>
</reference>
<comment type="cofactor">
    <cofactor evidence="11 12">
        <name>Zn(2+)</name>
        <dbReference type="ChEBI" id="CHEBI:29105"/>
    </cofactor>
    <text evidence="11 12">Binds 1 zinc ion per subunit.</text>
</comment>
<sequence length="387" mass="43759">MAKFFTHVLFLFLLSCCIITQAGLGYKLTGLLSESNNNHLSTQQNRDVLVSRHKRAIIRGKSYRWTTLTDVRGQGNFVVIPYVIHSSLGSSAKQALTEAFQEYKRYTCVRFVPRTSQEDYLKIFYGQGCYSPIGRQGGQQPLSLGNNCDVRGHVIHELMHALGFLHEQNRPDREKYIKVLWDNIKSKMTSQFKRYANDEVTSLGESYDYSSIMHYGDKEFSRNGQQTIKSKVESSPKIGQLNGFSAIDIKQINKLYSCPKVANRADIYNYKVMVHTGKQLMAGTNARVYINLFGQSLGQLQSSSESEVATGGKKDDFERGSVKTFLTVSPYLGTLKKLTIRHDQSGLFSGWFLVKVIVTDPKNGRIYTFPCNSWLEGSNTNRTLTPT</sequence>
<name>A0A7G7WYQ1_9CNID</name>
<dbReference type="PANTHER" id="PTHR10127:SF850">
    <property type="entry name" value="METALLOENDOPEPTIDASE"/>
    <property type="match status" value="1"/>
</dbReference>
<keyword evidence="3 12" id="KW-0732">Signal</keyword>
<dbReference type="SUPFAM" id="SSF55486">
    <property type="entry name" value="Metalloproteases ('zincins'), catalytic domain"/>
    <property type="match status" value="1"/>
</dbReference>
<keyword evidence="6 11" id="KW-0482">Metalloprotease</keyword>
<feature type="chain" id="PRO_5029035055" description="Metalloendopeptidase" evidence="12">
    <location>
        <begin position="26"/>
        <end position="387"/>
    </location>
</feature>
<reference evidence="15" key="2">
    <citation type="submission" date="2020-07" db="EMBL/GenBank/DDBJ databases">
        <authorList>
            <person name="Klompen A.L."/>
            <person name="Macrander J."/>
            <person name="Reitzel A.M."/>
            <person name="Stampar S.N."/>
        </authorList>
    </citation>
    <scope>NUCLEOTIDE SEQUENCE</scope>
</reference>
<dbReference type="PROSITE" id="PS51257">
    <property type="entry name" value="PROKAR_LIPOPROTEIN"/>
    <property type="match status" value="1"/>
</dbReference>
<accession>A0A7G7WYQ1</accession>
<keyword evidence="8" id="KW-1015">Disulfide bond</keyword>
<dbReference type="InterPro" id="IPR006026">
    <property type="entry name" value="Peptidase_Metallo"/>
</dbReference>
<evidence type="ECO:0000256" key="6">
    <source>
        <dbReference type="ARBA" id="ARBA00023049"/>
    </source>
</evidence>
<evidence type="ECO:0000256" key="3">
    <source>
        <dbReference type="ARBA" id="ARBA00022729"/>
    </source>
</evidence>
<evidence type="ECO:0000313" key="15">
    <source>
        <dbReference type="EMBL" id="QNH72390.1"/>
    </source>
</evidence>
<evidence type="ECO:0000256" key="7">
    <source>
        <dbReference type="ARBA" id="ARBA00023145"/>
    </source>
</evidence>
<evidence type="ECO:0000256" key="1">
    <source>
        <dbReference type="ARBA" id="ARBA00022670"/>
    </source>
</evidence>
<dbReference type="Gene3D" id="3.40.390.10">
    <property type="entry name" value="Collagenase (Catalytic Domain)"/>
    <property type="match status" value="1"/>
</dbReference>
<evidence type="ECO:0000256" key="5">
    <source>
        <dbReference type="ARBA" id="ARBA00022833"/>
    </source>
</evidence>
<dbReference type="InterPro" id="IPR001506">
    <property type="entry name" value="Peptidase_M12A"/>
</dbReference>
<evidence type="ECO:0000259" key="13">
    <source>
        <dbReference type="PROSITE" id="PS50095"/>
    </source>
</evidence>
<keyword evidence="4 11" id="KW-0378">Hydrolase</keyword>
<dbReference type="PANTHER" id="PTHR10127">
    <property type="entry name" value="DISCOIDIN, CUB, EGF, LAMININ , AND ZINC METALLOPROTEASE DOMAIN CONTAINING"/>
    <property type="match status" value="1"/>
</dbReference>
<dbReference type="EC" id="3.4.24.-" evidence="12"/>
<dbReference type="Gene3D" id="2.60.60.20">
    <property type="entry name" value="PLAT/LH2 domain"/>
    <property type="match status" value="1"/>
</dbReference>
<dbReference type="GO" id="GO:0008270">
    <property type="term" value="F:zinc ion binding"/>
    <property type="evidence" value="ECO:0007669"/>
    <property type="project" value="UniProtKB-UniRule"/>
</dbReference>
<dbReference type="GO" id="GO:0004222">
    <property type="term" value="F:metalloendopeptidase activity"/>
    <property type="evidence" value="ECO:0007669"/>
    <property type="project" value="UniProtKB-UniRule"/>
</dbReference>
<keyword evidence="7" id="KW-0865">Zymogen</keyword>
<dbReference type="SMART" id="SM00308">
    <property type="entry name" value="LH2"/>
    <property type="match status" value="1"/>
</dbReference>
<dbReference type="InterPro" id="IPR024079">
    <property type="entry name" value="MetalloPept_cat_dom_sf"/>
</dbReference>
<dbReference type="EMBL" id="MT747456">
    <property type="protein sequence ID" value="QNH72390.1"/>
    <property type="molecule type" value="mRNA"/>
</dbReference>
<feature type="binding site" evidence="11">
    <location>
        <position position="166"/>
    </location>
    <ligand>
        <name>Zn(2+)</name>
        <dbReference type="ChEBI" id="CHEBI:29105"/>
        <note>catalytic</note>
    </ligand>
</feature>
<evidence type="ECO:0000256" key="8">
    <source>
        <dbReference type="ARBA" id="ARBA00023157"/>
    </source>
</evidence>
<dbReference type="SUPFAM" id="SSF49723">
    <property type="entry name" value="Lipase/lipooxygenase domain (PLAT/LH2 domain)"/>
    <property type="match status" value="1"/>
</dbReference>
<evidence type="ECO:0000256" key="12">
    <source>
        <dbReference type="RuleBase" id="RU361183"/>
    </source>
</evidence>
<dbReference type="FunFam" id="3.40.390.10:FF:000015">
    <property type="entry name" value="Meprin A subunit"/>
    <property type="match status" value="1"/>
</dbReference>
<evidence type="ECO:0000256" key="2">
    <source>
        <dbReference type="ARBA" id="ARBA00022723"/>
    </source>
</evidence>
<feature type="active site" evidence="11">
    <location>
        <position position="157"/>
    </location>
</feature>
<dbReference type="GO" id="GO:0006508">
    <property type="term" value="P:proteolysis"/>
    <property type="evidence" value="ECO:0007669"/>
    <property type="project" value="UniProtKB-KW"/>
</dbReference>
<comment type="caution">
    <text evidence="10">Lacks conserved residue(s) required for the propagation of feature annotation.</text>
</comment>
<feature type="signal peptide" evidence="12">
    <location>
        <begin position="1"/>
        <end position="25"/>
    </location>
</feature>
<evidence type="ECO:0000256" key="11">
    <source>
        <dbReference type="PROSITE-ProRule" id="PRU01211"/>
    </source>
</evidence>
<dbReference type="InterPro" id="IPR034035">
    <property type="entry name" value="Astacin-like_dom"/>
</dbReference>
<dbReference type="InterPro" id="IPR036392">
    <property type="entry name" value="PLAT/LH2_dom_sf"/>
</dbReference>
<dbReference type="Pfam" id="PF01477">
    <property type="entry name" value="PLAT"/>
    <property type="match status" value="1"/>
</dbReference>
<dbReference type="PROSITE" id="PS51864">
    <property type="entry name" value="ASTACIN"/>
    <property type="match status" value="1"/>
</dbReference>
<evidence type="ECO:0000256" key="4">
    <source>
        <dbReference type="ARBA" id="ARBA00022801"/>
    </source>
</evidence>
<organism evidence="15">
    <name type="scientific">Pachycerianthus borealis</name>
    <dbReference type="NCBI Taxonomy" id="2736680"/>
    <lineage>
        <taxon>Eukaryota</taxon>
        <taxon>Metazoa</taxon>
        <taxon>Cnidaria</taxon>
        <taxon>Anthozoa</taxon>
        <taxon>Ceriantharia</taxon>
        <taxon>Spirularia</taxon>
        <taxon>Cerianthidae</taxon>
        <taxon>Pachycerianthus</taxon>
    </lineage>
</organism>
<keyword evidence="5 11" id="KW-0862">Zinc</keyword>
<dbReference type="Pfam" id="PF01400">
    <property type="entry name" value="Astacin"/>
    <property type="match status" value="1"/>
</dbReference>
<evidence type="ECO:0000256" key="10">
    <source>
        <dbReference type="PROSITE-ProRule" id="PRU00152"/>
    </source>
</evidence>